<keyword evidence="2" id="KW-1185">Reference proteome</keyword>
<evidence type="ECO:0000313" key="1">
    <source>
        <dbReference type="EMBL" id="MET4717219.1"/>
    </source>
</evidence>
<reference evidence="1 2" key="1">
    <citation type="submission" date="2024-06" db="EMBL/GenBank/DDBJ databases">
        <title>Genomic Encyclopedia of Type Strains, Phase V (KMG-V): Genome sequencing to study the core and pangenomes of soil and plant-associated prokaryotes.</title>
        <authorList>
            <person name="Whitman W."/>
        </authorList>
    </citation>
    <scope>NUCLEOTIDE SEQUENCE [LARGE SCALE GENOMIC DNA]</scope>
    <source>
        <strain evidence="1 2">USDA 160</strain>
    </source>
</reference>
<accession>A0ABV2RLU2</accession>
<protein>
    <recommendedName>
        <fullName evidence="3">DUF1508 domain-containing protein</fullName>
    </recommendedName>
</protein>
<evidence type="ECO:0008006" key="3">
    <source>
        <dbReference type="Google" id="ProtNLM"/>
    </source>
</evidence>
<dbReference type="EMBL" id="JBEPTQ010000002">
    <property type="protein sequence ID" value="MET4717219.1"/>
    <property type="molecule type" value="Genomic_DNA"/>
</dbReference>
<organism evidence="1 2">
    <name type="scientific">Bradyrhizobium japonicum</name>
    <dbReference type="NCBI Taxonomy" id="375"/>
    <lineage>
        <taxon>Bacteria</taxon>
        <taxon>Pseudomonadati</taxon>
        <taxon>Pseudomonadota</taxon>
        <taxon>Alphaproteobacteria</taxon>
        <taxon>Hyphomicrobiales</taxon>
        <taxon>Nitrobacteraceae</taxon>
        <taxon>Bradyrhizobium</taxon>
    </lineage>
</organism>
<sequence length="70" mass="7622">MNFETDEDLYAGFDVVLKPRGRGRWKWAVCAAGSEVVMAGAECSRAAARYKAERALFLLLCASASRALPP</sequence>
<evidence type="ECO:0000313" key="2">
    <source>
        <dbReference type="Proteomes" id="UP001549291"/>
    </source>
</evidence>
<comment type="caution">
    <text evidence="1">The sequence shown here is derived from an EMBL/GenBank/DDBJ whole genome shotgun (WGS) entry which is preliminary data.</text>
</comment>
<gene>
    <name evidence="1" type="ORF">ABIF63_001325</name>
</gene>
<name>A0ABV2RLU2_BRAJP</name>
<proteinExistence type="predicted"/>
<dbReference type="Proteomes" id="UP001549291">
    <property type="component" value="Unassembled WGS sequence"/>
</dbReference>